<evidence type="ECO:0000313" key="1">
    <source>
        <dbReference type="EMBL" id="MBB2182146.1"/>
    </source>
</evidence>
<protein>
    <submittedName>
        <fullName evidence="1">Uncharacterized protein</fullName>
    </submittedName>
</protein>
<evidence type="ECO:0000313" key="2">
    <source>
        <dbReference type="Proteomes" id="UP000574276"/>
    </source>
</evidence>
<gene>
    <name evidence="1" type="ORF">H0486_04560</name>
</gene>
<dbReference type="AlphaFoldDB" id="A0A839JXL3"/>
<keyword evidence="2" id="KW-1185">Reference proteome</keyword>
<reference evidence="1 2" key="1">
    <citation type="submission" date="2020-07" db="EMBL/GenBank/DDBJ databases">
        <title>Characterization and genome sequencing of isolate MD1, a novel member within the family Lachnospiraceae.</title>
        <authorList>
            <person name="Rettenmaier R."/>
            <person name="Di Bello L."/>
            <person name="Zinser C."/>
            <person name="Scheitz K."/>
            <person name="Liebl W."/>
            <person name="Zverlov V."/>
        </authorList>
    </citation>
    <scope>NUCLEOTIDE SEQUENCE [LARGE SCALE GENOMIC DNA]</scope>
    <source>
        <strain evidence="1 2">MD1</strain>
    </source>
</reference>
<dbReference type="InterPro" id="IPR045722">
    <property type="entry name" value="DUF6076"/>
</dbReference>
<organism evidence="1 2">
    <name type="scientific">Variimorphobacter saccharofermentans</name>
    <dbReference type="NCBI Taxonomy" id="2755051"/>
    <lineage>
        <taxon>Bacteria</taxon>
        <taxon>Bacillati</taxon>
        <taxon>Bacillota</taxon>
        <taxon>Clostridia</taxon>
        <taxon>Lachnospirales</taxon>
        <taxon>Lachnospiraceae</taxon>
        <taxon>Variimorphobacter</taxon>
    </lineage>
</organism>
<sequence length="339" mass="39086">MDIGLRVEYDGKKNVVLAGEIIKEYPIGGLMCEYARLRPTEVKEVILRNPFWNEESLSEKGGDALYTFYNDMVAKFDVVIAGIVTADFSSFLRDYLQAERKDLIELIGRLNCDKDENSIKQFILKDTGFQEFGISTIGQAFLSAYCSYALSYVLFKHTFEQFVLGNEINDEQIDRILSLYSENVEQQEFDFSIMLYEGKFHSVYSINSSLSLLIFEMAHAIDTEAKIVKCRNCNNYFVPVGRADAVYCGYPSPQDVNKDCRDIGAQATRAKKMKNDVVTQEYRRLYMRLTMGIKRHPEDLKMKESLENLIQGMKKLRRQREEGIVSSDDILEWIHSIDN</sequence>
<accession>A0A839JXL3</accession>
<comment type="caution">
    <text evidence="1">The sequence shown here is derived from an EMBL/GenBank/DDBJ whole genome shotgun (WGS) entry which is preliminary data.</text>
</comment>
<dbReference type="Proteomes" id="UP000574276">
    <property type="component" value="Unassembled WGS sequence"/>
</dbReference>
<proteinExistence type="predicted"/>
<name>A0A839JXL3_9FIRM</name>
<dbReference type="RefSeq" id="WP_228351874.1">
    <property type="nucleotide sequence ID" value="NZ_JACEGA010000001.1"/>
</dbReference>
<dbReference type="EMBL" id="JACEGA010000001">
    <property type="protein sequence ID" value="MBB2182146.1"/>
    <property type="molecule type" value="Genomic_DNA"/>
</dbReference>
<dbReference type="Pfam" id="PF19553">
    <property type="entry name" value="DUF6076"/>
    <property type="match status" value="1"/>
</dbReference>